<dbReference type="EMBL" id="JANSHE010000111">
    <property type="protein sequence ID" value="KAJ3016586.1"/>
    <property type="molecule type" value="Genomic_DNA"/>
</dbReference>
<accession>A0ACC1QA38</accession>
<organism evidence="1 2">
    <name type="scientific">Trametes sanguinea</name>
    <dbReference type="NCBI Taxonomy" id="158606"/>
    <lineage>
        <taxon>Eukaryota</taxon>
        <taxon>Fungi</taxon>
        <taxon>Dikarya</taxon>
        <taxon>Basidiomycota</taxon>
        <taxon>Agaricomycotina</taxon>
        <taxon>Agaricomycetes</taxon>
        <taxon>Polyporales</taxon>
        <taxon>Polyporaceae</taxon>
        <taxon>Trametes</taxon>
    </lineage>
</organism>
<dbReference type="Proteomes" id="UP001144978">
    <property type="component" value="Unassembled WGS sequence"/>
</dbReference>
<sequence length="319" mass="34743">METWRFPDAPSSHGFQPEHTLGQTAPTPTTQLSTEVVAPGNVLSIASYCYDLFGLRHPTLRVVHILQRHGARYPTSGAVTRIEAAIAKLKAANGYTDPLLAFVDKYTYSLGHDDLVPFGATQSFAAGREAFQRYSSLISERQLPFVRASSSDRVVASANNWTAGFAAASGFQFRPVLSVVLSEAGNDTLDDNMCPSTPSAVQEMQDVPYGQAVGSLVYLAVATRSDIARTVRNLARFSKSPGMAHWKAVKHLFRYIKGTLDYKLTYSPSSSNELFTSYTNADHASCLLIICTVLGLNPGPHPSFSLLLISERPRCCGLF</sequence>
<proteinExistence type="predicted"/>
<protein>
    <submittedName>
        <fullName evidence="1">Uncharacterized protein</fullName>
    </submittedName>
</protein>
<name>A0ACC1QA38_9APHY</name>
<reference evidence="1" key="1">
    <citation type="submission" date="2022-08" db="EMBL/GenBank/DDBJ databases">
        <title>Genome Sequence of Pycnoporus sanguineus.</title>
        <authorList>
            <person name="Buettner E."/>
        </authorList>
    </citation>
    <scope>NUCLEOTIDE SEQUENCE</scope>
    <source>
        <strain evidence="1">CG-C14</strain>
    </source>
</reference>
<gene>
    <name evidence="1" type="ORF">NUW54_g771</name>
</gene>
<evidence type="ECO:0000313" key="2">
    <source>
        <dbReference type="Proteomes" id="UP001144978"/>
    </source>
</evidence>
<comment type="caution">
    <text evidence="1">The sequence shown here is derived from an EMBL/GenBank/DDBJ whole genome shotgun (WGS) entry which is preliminary data.</text>
</comment>
<keyword evidence="2" id="KW-1185">Reference proteome</keyword>
<evidence type="ECO:0000313" key="1">
    <source>
        <dbReference type="EMBL" id="KAJ3016586.1"/>
    </source>
</evidence>